<keyword evidence="5" id="KW-0325">Glycoprotein</keyword>
<evidence type="ECO:0000313" key="8">
    <source>
        <dbReference type="Proteomes" id="UP000504606"/>
    </source>
</evidence>
<keyword evidence="3" id="KW-0732">Signal</keyword>
<dbReference type="OrthoDB" id="6339452at2759"/>
<dbReference type="InterPro" id="IPR001254">
    <property type="entry name" value="Trypsin_dom"/>
</dbReference>
<dbReference type="GeneID" id="113209715"/>
<dbReference type="PRINTS" id="PR00722">
    <property type="entry name" value="CHYMOTRYPSIN"/>
</dbReference>
<dbReference type="InterPro" id="IPR043504">
    <property type="entry name" value="Peptidase_S1_PA_chymotrypsin"/>
</dbReference>
<dbReference type="Proteomes" id="UP000504606">
    <property type="component" value="Unplaced"/>
</dbReference>
<dbReference type="Pfam" id="PF00089">
    <property type="entry name" value="Trypsin"/>
    <property type="match status" value="1"/>
</dbReference>
<dbReference type="InterPro" id="IPR001314">
    <property type="entry name" value="Peptidase_S1A"/>
</dbReference>
<dbReference type="InterPro" id="IPR009003">
    <property type="entry name" value="Peptidase_S1_PA"/>
</dbReference>
<dbReference type="GO" id="GO:0006508">
    <property type="term" value="P:proteolysis"/>
    <property type="evidence" value="ECO:0007669"/>
    <property type="project" value="InterPro"/>
</dbReference>
<dbReference type="SUPFAM" id="SSF50494">
    <property type="entry name" value="Trypsin-like serine proteases"/>
    <property type="match status" value="2"/>
</dbReference>
<evidence type="ECO:0000256" key="6">
    <source>
        <dbReference type="ARBA" id="ARBA00024195"/>
    </source>
</evidence>
<dbReference type="PROSITE" id="PS50240">
    <property type="entry name" value="TRYPSIN_DOM"/>
    <property type="match status" value="1"/>
</dbReference>
<dbReference type="InterPro" id="IPR051487">
    <property type="entry name" value="Ser/Thr_Proteases_Immune/Dev"/>
</dbReference>
<dbReference type="CDD" id="cd00190">
    <property type="entry name" value="Tryp_SPc"/>
    <property type="match status" value="1"/>
</dbReference>
<evidence type="ECO:0000256" key="3">
    <source>
        <dbReference type="ARBA" id="ARBA00022729"/>
    </source>
</evidence>
<feature type="domain" description="Peptidase S1" evidence="7">
    <location>
        <begin position="105"/>
        <end position="338"/>
    </location>
</feature>
<evidence type="ECO:0000256" key="2">
    <source>
        <dbReference type="ARBA" id="ARBA00022525"/>
    </source>
</evidence>
<comment type="subcellular location">
    <subcellularLocation>
        <location evidence="1">Secreted</location>
    </subcellularLocation>
</comment>
<proteinExistence type="inferred from homology"/>
<keyword evidence="2" id="KW-0964">Secreted</keyword>
<dbReference type="GO" id="GO:0005576">
    <property type="term" value="C:extracellular region"/>
    <property type="evidence" value="ECO:0007669"/>
    <property type="project" value="UniProtKB-SubCell"/>
</dbReference>
<dbReference type="Gene3D" id="2.40.10.10">
    <property type="entry name" value="Trypsin-like serine proteases"/>
    <property type="match status" value="3"/>
</dbReference>
<dbReference type="RefSeq" id="XP_052132061.1">
    <property type="nucleotide sequence ID" value="XM_052276101.1"/>
</dbReference>
<evidence type="ECO:0000256" key="4">
    <source>
        <dbReference type="ARBA" id="ARBA00023157"/>
    </source>
</evidence>
<dbReference type="GO" id="GO:0004252">
    <property type="term" value="F:serine-type endopeptidase activity"/>
    <property type="evidence" value="ECO:0007669"/>
    <property type="project" value="InterPro"/>
</dbReference>
<evidence type="ECO:0000256" key="5">
    <source>
        <dbReference type="ARBA" id="ARBA00023180"/>
    </source>
</evidence>
<accession>A0A9C6XA56</accession>
<dbReference type="InterPro" id="IPR033116">
    <property type="entry name" value="TRYPSIN_SER"/>
</dbReference>
<gene>
    <name evidence="9" type="primary">LOC113209715</name>
</gene>
<protein>
    <submittedName>
        <fullName evidence="9">Serine protease snake-like</fullName>
    </submittedName>
</protein>
<evidence type="ECO:0000313" key="9">
    <source>
        <dbReference type="RefSeq" id="XP_052132061.1"/>
    </source>
</evidence>
<organism evidence="8 9">
    <name type="scientific">Frankliniella occidentalis</name>
    <name type="common">Western flower thrips</name>
    <name type="synonym">Euthrips occidentalis</name>
    <dbReference type="NCBI Taxonomy" id="133901"/>
    <lineage>
        <taxon>Eukaryota</taxon>
        <taxon>Metazoa</taxon>
        <taxon>Ecdysozoa</taxon>
        <taxon>Arthropoda</taxon>
        <taxon>Hexapoda</taxon>
        <taxon>Insecta</taxon>
        <taxon>Pterygota</taxon>
        <taxon>Neoptera</taxon>
        <taxon>Paraneoptera</taxon>
        <taxon>Thysanoptera</taxon>
        <taxon>Terebrantia</taxon>
        <taxon>Thripoidea</taxon>
        <taxon>Thripidae</taxon>
        <taxon>Frankliniella</taxon>
    </lineage>
</organism>
<keyword evidence="8" id="KW-1185">Reference proteome</keyword>
<dbReference type="SMART" id="SM00020">
    <property type="entry name" value="Tryp_SPc"/>
    <property type="match status" value="1"/>
</dbReference>
<dbReference type="KEGG" id="foc:113209715"/>
<feature type="non-terminal residue" evidence="9">
    <location>
        <position position="1"/>
    </location>
</feature>
<reference evidence="9" key="1">
    <citation type="submission" date="2025-08" db="UniProtKB">
        <authorList>
            <consortium name="RefSeq"/>
        </authorList>
    </citation>
    <scope>IDENTIFICATION</scope>
    <source>
        <tissue evidence="9">Whole organism</tissue>
    </source>
</reference>
<keyword evidence="4" id="KW-1015">Disulfide bond</keyword>
<name>A0A9C6XA56_FRAOC</name>
<dbReference type="FunFam" id="2.40.10.10:FF:000054">
    <property type="entry name" value="Complement C1r subcomponent"/>
    <property type="match status" value="1"/>
</dbReference>
<evidence type="ECO:0000259" key="7">
    <source>
        <dbReference type="PROSITE" id="PS50240"/>
    </source>
</evidence>
<dbReference type="PANTHER" id="PTHR24256">
    <property type="entry name" value="TRYPTASE-RELATED"/>
    <property type="match status" value="1"/>
</dbReference>
<comment type="similarity">
    <text evidence="6">Belongs to the peptidase S1 family. CLIP subfamily.</text>
</comment>
<dbReference type="AlphaFoldDB" id="A0A9C6XA56"/>
<sequence length="361" mass="39376">GLATVEKVIVHPEYRPGLAYADLAVVRLNESYDLRDYLPLCLNTEADFPIRVGVRATAAGWNTVGTWEEMSLDKPNNTLAVRSSGRCSASLLKHDRLRAAMPEGYVPSLLCAGGLCDNETYAVSWAHPESSQALSSHDVRWALLGATNRTSQEPKAADTHQLIEVAQAIVHPEYVATVKYHDIALVRLAQPARMKKQEVYPACLDTDMDVDNTGRDAVATGWGATSFEDDGSQSLLKVNLTVRDMQYCRDNLELDMQKVPRGLEDATQLCAGGGEHNRDTCQGDSGGPLQMRANPSNDITCIYRIVGVVSFGPPCGLGKPGIYTRVASYVPWIESVVWPPRPDGCVNNLDQTSTIVSTKTQ</sequence>
<evidence type="ECO:0000256" key="1">
    <source>
        <dbReference type="ARBA" id="ARBA00004613"/>
    </source>
</evidence>
<dbReference type="PROSITE" id="PS00135">
    <property type="entry name" value="TRYPSIN_SER"/>
    <property type="match status" value="1"/>
</dbReference>